<reference evidence="1 2" key="1">
    <citation type="submission" date="2015-06" db="EMBL/GenBank/DDBJ databases">
        <title>Genome sequence of Pseudoalteromonas aliena.</title>
        <authorList>
            <person name="Xie B.-B."/>
            <person name="Rong J.-C."/>
            <person name="Qin Q.-L."/>
            <person name="Zhang Y.-Z."/>
        </authorList>
    </citation>
    <scope>NUCLEOTIDE SEQUENCE [LARGE SCALE GENOMIC DNA]</scope>
    <source>
        <strain evidence="1 2">SW19</strain>
    </source>
</reference>
<accession>A0ABR9DXR2</accession>
<evidence type="ECO:0000313" key="1">
    <source>
        <dbReference type="EMBL" id="MBE0359151.1"/>
    </source>
</evidence>
<proteinExistence type="predicted"/>
<keyword evidence="2" id="KW-1185">Reference proteome</keyword>
<dbReference type="Proteomes" id="UP000648482">
    <property type="component" value="Unassembled WGS sequence"/>
</dbReference>
<gene>
    <name evidence="1" type="ORF">PALI_a0367</name>
</gene>
<evidence type="ECO:0000313" key="2">
    <source>
        <dbReference type="Proteomes" id="UP000648482"/>
    </source>
</evidence>
<comment type="caution">
    <text evidence="1">The sequence shown here is derived from an EMBL/GenBank/DDBJ whole genome shotgun (WGS) entry which is preliminary data.</text>
</comment>
<sequence>MCLYKNDNELSAVAKILNVHRSFQANTIMSPIEAGWRLL</sequence>
<dbReference type="EMBL" id="AQGU01000025">
    <property type="protein sequence ID" value="MBE0359151.1"/>
    <property type="molecule type" value="Genomic_DNA"/>
</dbReference>
<name>A0ABR9DXR2_9GAMM</name>
<organism evidence="1 2">
    <name type="scientific">Pseudoalteromonas aliena SW19</name>
    <dbReference type="NCBI Taxonomy" id="1314866"/>
    <lineage>
        <taxon>Bacteria</taxon>
        <taxon>Pseudomonadati</taxon>
        <taxon>Pseudomonadota</taxon>
        <taxon>Gammaproteobacteria</taxon>
        <taxon>Alteromonadales</taxon>
        <taxon>Pseudoalteromonadaceae</taxon>
        <taxon>Pseudoalteromonas</taxon>
    </lineage>
</organism>
<protein>
    <submittedName>
        <fullName evidence="1">Uncharacterized protein</fullName>
    </submittedName>
</protein>